<feature type="compositionally biased region" description="Low complexity" evidence="1">
    <location>
        <begin position="168"/>
        <end position="183"/>
    </location>
</feature>
<protein>
    <submittedName>
        <fullName evidence="2">Uncharacterized protein</fullName>
    </submittedName>
</protein>
<feature type="compositionally biased region" description="Basic and acidic residues" evidence="1">
    <location>
        <begin position="36"/>
        <end position="54"/>
    </location>
</feature>
<reference evidence="2 3" key="1">
    <citation type="submission" date="2023-12" db="EMBL/GenBank/DDBJ databases">
        <title>the genome sequence of Hyalangium sp. s54d21.</title>
        <authorList>
            <person name="Zhang X."/>
        </authorList>
    </citation>
    <scope>NUCLEOTIDE SEQUENCE [LARGE SCALE GENOMIC DNA]</scope>
    <source>
        <strain evidence="3">s54d21</strain>
    </source>
</reference>
<gene>
    <name evidence="2" type="ORF">SYV04_12710</name>
</gene>
<evidence type="ECO:0000256" key="1">
    <source>
        <dbReference type="SAM" id="MobiDB-lite"/>
    </source>
</evidence>
<dbReference type="Proteomes" id="UP001291309">
    <property type="component" value="Unassembled WGS sequence"/>
</dbReference>
<organism evidence="2 3">
    <name type="scientific">Hyalangium rubrum</name>
    <dbReference type="NCBI Taxonomy" id="3103134"/>
    <lineage>
        <taxon>Bacteria</taxon>
        <taxon>Pseudomonadati</taxon>
        <taxon>Myxococcota</taxon>
        <taxon>Myxococcia</taxon>
        <taxon>Myxococcales</taxon>
        <taxon>Cystobacterineae</taxon>
        <taxon>Archangiaceae</taxon>
        <taxon>Hyalangium</taxon>
    </lineage>
</organism>
<evidence type="ECO:0000313" key="2">
    <source>
        <dbReference type="EMBL" id="MDY7227264.1"/>
    </source>
</evidence>
<evidence type="ECO:0000313" key="3">
    <source>
        <dbReference type="Proteomes" id="UP001291309"/>
    </source>
</evidence>
<dbReference type="RefSeq" id="WP_321545992.1">
    <property type="nucleotide sequence ID" value="NZ_JAXIVS010000004.1"/>
</dbReference>
<keyword evidence="3" id="KW-1185">Reference proteome</keyword>
<feature type="compositionally biased region" description="Pro residues" evidence="1">
    <location>
        <begin position="297"/>
        <end position="307"/>
    </location>
</feature>
<name>A0ABU5H2Y9_9BACT</name>
<feature type="region of interest" description="Disordered" evidence="1">
    <location>
        <begin position="26"/>
        <end position="82"/>
    </location>
</feature>
<feature type="region of interest" description="Disordered" evidence="1">
    <location>
        <begin position="265"/>
        <end position="316"/>
    </location>
</feature>
<sequence length="357" mass="38316">MAELFEKGLRAALLRAVAKRMKAWAEAVLSEPVEPETPRAEVSPREEEAPRAEEALPEAPSAPREPRPSHGPPSHWLRDVQALRAGPPAEWVEQVRQSAPHLLSSVEKPVSPPPAVPVFKFPPPARRTAEQVPSAPRNVATSTPRTRTPESPGVAAQPPTREARIEPPRVASSAPSVPRSPSSGRERREAQPRASMAEAPVVSAATQVSAPPSMPTPNRLRSEPGLAPRATRETASESPVREEELGPVSLLGPILTSMPIAEPARSLGRAEHATGPNTVLQVPRAPARAEAPGDAPKAPPLPAPGPSPRASSPPSEEWVVCYWPELPEPSSPDPEDAAALLQQWERLDRLDREQRGE</sequence>
<comment type="caution">
    <text evidence="2">The sequence shown here is derived from an EMBL/GenBank/DDBJ whole genome shotgun (WGS) entry which is preliminary data.</text>
</comment>
<accession>A0ABU5H2Y9</accession>
<feature type="compositionally biased region" description="Basic and acidic residues" evidence="1">
    <location>
        <begin position="230"/>
        <end position="244"/>
    </location>
</feature>
<feature type="compositionally biased region" description="Low complexity" evidence="1">
    <location>
        <begin position="141"/>
        <end position="152"/>
    </location>
</feature>
<feature type="compositionally biased region" description="Pro residues" evidence="1">
    <location>
        <begin position="110"/>
        <end position="125"/>
    </location>
</feature>
<feature type="region of interest" description="Disordered" evidence="1">
    <location>
        <begin position="103"/>
        <end position="248"/>
    </location>
</feature>
<proteinExistence type="predicted"/>
<dbReference type="EMBL" id="JAXIVS010000004">
    <property type="protein sequence ID" value="MDY7227264.1"/>
    <property type="molecule type" value="Genomic_DNA"/>
</dbReference>